<reference evidence="2" key="1">
    <citation type="journal article" date="2022" name="bioRxiv">
        <title>Sequencing and chromosome-scale assembly of the giantPleurodeles waltlgenome.</title>
        <authorList>
            <person name="Brown T."/>
            <person name="Elewa A."/>
            <person name="Iarovenko S."/>
            <person name="Subramanian E."/>
            <person name="Araus A.J."/>
            <person name="Petzold A."/>
            <person name="Susuki M."/>
            <person name="Suzuki K.-i.T."/>
            <person name="Hayashi T."/>
            <person name="Toyoda A."/>
            <person name="Oliveira C."/>
            <person name="Osipova E."/>
            <person name="Leigh N.D."/>
            <person name="Simon A."/>
            <person name="Yun M.H."/>
        </authorList>
    </citation>
    <scope>NUCLEOTIDE SEQUENCE</scope>
    <source>
        <strain evidence="2">20211129_DDA</strain>
        <tissue evidence="2">Liver</tissue>
    </source>
</reference>
<comment type="caution">
    <text evidence="2">The sequence shown here is derived from an EMBL/GenBank/DDBJ whole genome shotgun (WGS) entry which is preliminary data.</text>
</comment>
<proteinExistence type="predicted"/>
<feature type="region of interest" description="Disordered" evidence="1">
    <location>
        <begin position="1"/>
        <end position="70"/>
    </location>
</feature>
<evidence type="ECO:0000313" key="3">
    <source>
        <dbReference type="Proteomes" id="UP001066276"/>
    </source>
</evidence>
<feature type="compositionally biased region" description="Polar residues" evidence="1">
    <location>
        <begin position="59"/>
        <end position="70"/>
    </location>
</feature>
<protein>
    <submittedName>
        <fullName evidence="2">Uncharacterized protein</fullName>
    </submittedName>
</protein>
<name>A0AAV7SED8_PLEWA</name>
<keyword evidence="3" id="KW-1185">Reference proteome</keyword>
<feature type="compositionally biased region" description="Basic and acidic residues" evidence="1">
    <location>
        <begin position="1"/>
        <end position="34"/>
    </location>
</feature>
<accession>A0AAV7SED8</accession>
<dbReference type="AlphaFoldDB" id="A0AAV7SED8"/>
<dbReference type="Proteomes" id="UP001066276">
    <property type="component" value="Chromosome 4_2"/>
</dbReference>
<organism evidence="2 3">
    <name type="scientific">Pleurodeles waltl</name>
    <name type="common">Iberian ribbed newt</name>
    <dbReference type="NCBI Taxonomy" id="8319"/>
    <lineage>
        <taxon>Eukaryota</taxon>
        <taxon>Metazoa</taxon>
        <taxon>Chordata</taxon>
        <taxon>Craniata</taxon>
        <taxon>Vertebrata</taxon>
        <taxon>Euteleostomi</taxon>
        <taxon>Amphibia</taxon>
        <taxon>Batrachia</taxon>
        <taxon>Caudata</taxon>
        <taxon>Salamandroidea</taxon>
        <taxon>Salamandridae</taxon>
        <taxon>Pleurodelinae</taxon>
        <taxon>Pleurodeles</taxon>
    </lineage>
</organism>
<sequence length="70" mass="7960">MSGFPKELKKRTDFERGAQKKNKTETRRTMERKTGPTLRTARIPWRKTANLGPEREPKNANSASSSEGRG</sequence>
<evidence type="ECO:0000256" key="1">
    <source>
        <dbReference type="SAM" id="MobiDB-lite"/>
    </source>
</evidence>
<evidence type="ECO:0000313" key="2">
    <source>
        <dbReference type="EMBL" id="KAJ1162849.1"/>
    </source>
</evidence>
<dbReference type="EMBL" id="JANPWB010000008">
    <property type="protein sequence ID" value="KAJ1162849.1"/>
    <property type="molecule type" value="Genomic_DNA"/>
</dbReference>
<gene>
    <name evidence="2" type="ORF">NDU88_003314</name>
</gene>